<keyword evidence="6 7" id="KW-0472">Membrane</keyword>
<keyword evidence="2" id="KW-0813">Transport</keyword>
<dbReference type="InterPro" id="IPR011701">
    <property type="entry name" value="MFS"/>
</dbReference>
<evidence type="ECO:0000256" key="1">
    <source>
        <dbReference type="ARBA" id="ARBA00004651"/>
    </source>
</evidence>
<feature type="transmembrane region" description="Helical" evidence="7">
    <location>
        <begin position="283"/>
        <end position="304"/>
    </location>
</feature>
<feature type="transmembrane region" description="Helical" evidence="7">
    <location>
        <begin position="216"/>
        <end position="233"/>
    </location>
</feature>
<feature type="transmembrane region" description="Helical" evidence="7">
    <location>
        <begin position="349"/>
        <end position="372"/>
    </location>
</feature>
<evidence type="ECO:0000256" key="2">
    <source>
        <dbReference type="ARBA" id="ARBA00022448"/>
    </source>
</evidence>
<feature type="transmembrane region" description="Helical" evidence="7">
    <location>
        <begin position="43"/>
        <end position="59"/>
    </location>
</feature>
<dbReference type="InterPro" id="IPR036259">
    <property type="entry name" value="MFS_trans_sf"/>
</dbReference>
<feature type="transmembrane region" description="Helical" evidence="7">
    <location>
        <begin position="253"/>
        <end position="271"/>
    </location>
</feature>
<proteinExistence type="predicted"/>
<feature type="transmembrane region" description="Helical" evidence="7">
    <location>
        <begin position="144"/>
        <end position="165"/>
    </location>
</feature>
<dbReference type="Pfam" id="PF07690">
    <property type="entry name" value="MFS_1"/>
    <property type="match status" value="1"/>
</dbReference>
<evidence type="ECO:0000256" key="3">
    <source>
        <dbReference type="ARBA" id="ARBA00022475"/>
    </source>
</evidence>
<evidence type="ECO:0000256" key="5">
    <source>
        <dbReference type="ARBA" id="ARBA00022989"/>
    </source>
</evidence>
<feature type="transmembrane region" description="Helical" evidence="7">
    <location>
        <begin position="16"/>
        <end position="37"/>
    </location>
</feature>
<keyword evidence="3" id="KW-1003">Cell membrane</keyword>
<keyword evidence="10" id="KW-1185">Reference proteome</keyword>
<feature type="domain" description="Major facilitator superfamily (MFS) profile" evidence="8">
    <location>
        <begin position="13"/>
        <end position="405"/>
    </location>
</feature>
<evidence type="ECO:0000256" key="7">
    <source>
        <dbReference type="SAM" id="Phobius"/>
    </source>
</evidence>
<reference evidence="9 10" key="1">
    <citation type="submission" date="2021-01" db="EMBL/GenBank/DDBJ databases">
        <title>Genomics of switchgrass bacterial isolates.</title>
        <authorList>
            <person name="Shade A."/>
        </authorList>
    </citation>
    <scope>NUCLEOTIDE SEQUENCE [LARGE SCALE GENOMIC DNA]</scope>
    <source>
        <strain evidence="9 10">PvP111</strain>
    </source>
</reference>
<gene>
    <name evidence="9" type="ORF">JOE42_000626</name>
</gene>
<evidence type="ECO:0000259" key="8">
    <source>
        <dbReference type="PROSITE" id="PS50850"/>
    </source>
</evidence>
<sequence>MLPWHDLHAATPTVRLLVLTQMAFNIGFFMVLPYLSVHLTSDLGLGAAVVGVVLGVRTFSQQGLFVVGGTLADRLGIKPVVLTGCVLRVLGFVGLAFAQSLPAVLAATALTGVAAALFSPAVESAVALEAGEGERAGGQSRLDAIALFTVFGQIGAFTGPLLGSALLAVDFRLTCLIAAGVFVVITIAHMALLPARRADSTTDSWLDDWREIARNRLFLVFAAAMSAQLVAYNQLYLLLPLRVEQVWGSQAPLGWFFAAASALVVVGQMSVTRALRRFSLVRVLPLGFAVMGIAFGAAAVAALLGAEGAAGLVGPAAFVVLLTVGQMIAMPFARDLVPRMARERSTGSYYGLLASLGGIGVLVGSVALGAIIDVMPDTPVGEAVPWAAAAVLPLVAAVALRSVARRLVPVTPAITPPESDRDPSEPPSRE</sequence>
<keyword evidence="5 7" id="KW-1133">Transmembrane helix</keyword>
<feature type="transmembrane region" description="Helical" evidence="7">
    <location>
        <begin position="80"/>
        <end position="98"/>
    </location>
</feature>
<comment type="caution">
    <text evidence="9">The sequence shown here is derived from an EMBL/GenBank/DDBJ whole genome shotgun (WGS) entry which is preliminary data.</text>
</comment>
<evidence type="ECO:0000256" key="6">
    <source>
        <dbReference type="ARBA" id="ARBA00023136"/>
    </source>
</evidence>
<dbReference type="InterPro" id="IPR020846">
    <property type="entry name" value="MFS_dom"/>
</dbReference>
<dbReference type="EMBL" id="JAFBBK010000001">
    <property type="protein sequence ID" value="MBM7413893.1"/>
    <property type="molecule type" value="Genomic_DNA"/>
</dbReference>
<feature type="transmembrane region" description="Helical" evidence="7">
    <location>
        <begin position="384"/>
        <end position="404"/>
    </location>
</feature>
<dbReference type="SUPFAM" id="SSF103473">
    <property type="entry name" value="MFS general substrate transporter"/>
    <property type="match status" value="1"/>
</dbReference>
<dbReference type="Gene3D" id="1.20.1250.20">
    <property type="entry name" value="MFS general substrate transporter like domains"/>
    <property type="match status" value="1"/>
</dbReference>
<dbReference type="InterPro" id="IPR050171">
    <property type="entry name" value="MFS_Transporters"/>
</dbReference>
<dbReference type="PANTHER" id="PTHR23517">
    <property type="entry name" value="RESISTANCE PROTEIN MDTM, PUTATIVE-RELATED-RELATED"/>
    <property type="match status" value="1"/>
</dbReference>
<feature type="transmembrane region" description="Helical" evidence="7">
    <location>
        <begin position="316"/>
        <end position="337"/>
    </location>
</feature>
<organism evidence="9 10">
    <name type="scientific">Rhodococcoides corynebacterioides</name>
    <dbReference type="NCBI Taxonomy" id="53972"/>
    <lineage>
        <taxon>Bacteria</taxon>
        <taxon>Bacillati</taxon>
        <taxon>Actinomycetota</taxon>
        <taxon>Actinomycetes</taxon>
        <taxon>Mycobacteriales</taxon>
        <taxon>Nocardiaceae</taxon>
        <taxon>Rhodococcoides</taxon>
    </lineage>
</organism>
<feature type="transmembrane region" description="Helical" evidence="7">
    <location>
        <begin position="104"/>
        <end position="123"/>
    </location>
</feature>
<accession>A0ABS2KPS8</accession>
<evidence type="ECO:0000313" key="9">
    <source>
        <dbReference type="EMBL" id="MBM7413893.1"/>
    </source>
</evidence>
<dbReference type="RefSeq" id="WP_307806138.1">
    <property type="nucleotide sequence ID" value="NZ_JAFBBK010000001.1"/>
</dbReference>
<protein>
    <submittedName>
        <fullName evidence="9">MFS family permease</fullName>
    </submittedName>
</protein>
<dbReference type="PANTHER" id="PTHR23517:SF2">
    <property type="entry name" value="MULTIDRUG RESISTANCE PROTEIN MDTH"/>
    <property type="match status" value="1"/>
</dbReference>
<evidence type="ECO:0000313" key="10">
    <source>
        <dbReference type="Proteomes" id="UP000703038"/>
    </source>
</evidence>
<keyword evidence="4 7" id="KW-0812">Transmembrane</keyword>
<comment type="subcellular location">
    <subcellularLocation>
        <location evidence="1">Cell membrane</location>
        <topology evidence="1">Multi-pass membrane protein</topology>
    </subcellularLocation>
</comment>
<dbReference type="PROSITE" id="PS50850">
    <property type="entry name" value="MFS"/>
    <property type="match status" value="1"/>
</dbReference>
<name>A0ABS2KPS8_9NOCA</name>
<evidence type="ECO:0000256" key="4">
    <source>
        <dbReference type="ARBA" id="ARBA00022692"/>
    </source>
</evidence>
<dbReference type="Proteomes" id="UP000703038">
    <property type="component" value="Unassembled WGS sequence"/>
</dbReference>
<feature type="transmembrane region" description="Helical" evidence="7">
    <location>
        <begin position="171"/>
        <end position="195"/>
    </location>
</feature>